<dbReference type="STRING" id="1121325.SAMN04515677_103416"/>
<proteinExistence type="predicted"/>
<name>A0A1G9N023_9FIRM</name>
<dbReference type="Proteomes" id="UP000199068">
    <property type="component" value="Unassembled WGS sequence"/>
</dbReference>
<accession>A0A1G9N023</accession>
<dbReference type="EMBL" id="FNGW01000003">
    <property type="protein sequence ID" value="SDL79601.1"/>
    <property type="molecule type" value="Genomic_DNA"/>
</dbReference>
<gene>
    <name evidence="2" type="ORF">SAMN04515677_103416</name>
</gene>
<dbReference type="AlphaFoldDB" id="A0A1G9N023"/>
<evidence type="ECO:0000313" key="2">
    <source>
        <dbReference type="EMBL" id="SDL79601.1"/>
    </source>
</evidence>
<keyword evidence="1" id="KW-1133">Transmembrane helix</keyword>
<sequence>MGECMTTKDIVLVGLLAALLKASQAILSFLPNIEIVSLLILVFAIKLGAKKTLYITTVFSVLNMLIWGINPASIGYFGVWGAFAIACSLLKGFITNEFRAALILGLFGICFGFLFVIVYLPIDKTYAITYWLNGISFDIIHAISNFIIGLWVFKPAINGFDRAYKAIYMNSNSKRNYI</sequence>
<keyword evidence="3" id="KW-1185">Reference proteome</keyword>
<protein>
    <recommendedName>
        <fullName evidence="4">Energy-coupling factor transport system substrate-specific component</fullName>
    </recommendedName>
</protein>
<reference evidence="2 3" key="1">
    <citation type="submission" date="2016-10" db="EMBL/GenBank/DDBJ databases">
        <authorList>
            <person name="de Groot N.N."/>
        </authorList>
    </citation>
    <scope>NUCLEOTIDE SEQUENCE [LARGE SCALE GENOMIC DNA]</scope>
    <source>
        <strain evidence="2 3">DSM 797</strain>
    </source>
</reference>
<evidence type="ECO:0000313" key="3">
    <source>
        <dbReference type="Proteomes" id="UP000199068"/>
    </source>
</evidence>
<organism evidence="2 3">
    <name type="scientific">Romboutsia lituseburensis DSM 797</name>
    <dbReference type="NCBI Taxonomy" id="1121325"/>
    <lineage>
        <taxon>Bacteria</taxon>
        <taxon>Bacillati</taxon>
        <taxon>Bacillota</taxon>
        <taxon>Clostridia</taxon>
        <taxon>Peptostreptococcales</taxon>
        <taxon>Peptostreptococcaceae</taxon>
        <taxon>Romboutsia</taxon>
    </lineage>
</organism>
<keyword evidence="1" id="KW-0812">Transmembrane</keyword>
<feature type="transmembrane region" description="Helical" evidence="1">
    <location>
        <begin position="128"/>
        <end position="153"/>
    </location>
</feature>
<keyword evidence="1" id="KW-0472">Membrane</keyword>
<evidence type="ECO:0000256" key="1">
    <source>
        <dbReference type="SAM" id="Phobius"/>
    </source>
</evidence>
<feature type="transmembrane region" description="Helical" evidence="1">
    <location>
        <begin position="75"/>
        <end position="94"/>
    </location>
</feature>
<feature type="transmembrane region" description="Helical" evidence="1">
    <location>
        <begin position="25"/>
        <end position="45"/>
    </location>
</feature>
<feature type="transmembrane region" description="Helical" evidence="1">
    <location>
        <begin position="52"/>
        <end position="69"/>
    </location>
</feature>
<evidence type="ECO:0008006" key="4">
    <source>
        <dbReference type="Google" id="ProtNLM"/>
    </source>
</evidence>
<feature type="transmembrane region" description="Helical" evidence="1">
    <location>
        <begin position="101"/>
        <end position="122"/>
    </location>
</feature>